<dbReference type="GO" id="GO:0004674">
    <property type="term" value="F:protein serine/threonine kinase activity"/>
    <property type="evidence" value="ECO:0007669"/>
    <property type="project" value="UniProtKB-KW"/>
</dbReference>
<evidence type="ECO:0000313" key="19">
    <source>
        <dbReference type="EMBL" id="KZF20865.1"/>
    </source>
</evidence>
<evidence type="ECO:0000256" key="2">
    <source>
        <dbReference type="ARBA" id="ARBA00006692"/>
    </source>
</evidence>
<evidence type="ECO:0000256" key="13">
    <source>
        <dbReference type="ARBA" id="ARBA00023306"/>
    </source>
</evidence>
<keyword evidence="7" id="KW-0808">Transferase</keyword>
<dbReference type="GO" id="GO:0005737">
    <property type="term" value="C:cytoplasm"/>
    <property type="evidence" value="ECO:0007669"/>
    <property type="project" value="TreeGrafter"/>
</dbReference>
<keyword evidence="4" id="KW-0723">Serine/threonine-protein kinase</keyword>
<dbReference type="Proteomes" id="UP000076632">
    <property type="component" value="Unassembled WGS sequence"/>
</dbReference>
<comment type="catalytic activity">
    <reaction evidence="14">
        <text>L-threonyl-[protein] + ATP = O-phospho-L-threonyl-[protein] + ADP + H(+)</text>
        <dbReference type="Rhea" id="RHEA:46608"/>
        <dbReference type="Rhea" id="RHEA-COMP:11060"/>
        <dbReference type="Rhea" id="RHEA-COMP:11605"/>
        <dbReference type="ChEBI" id="CHEBI:15378"/>
        <dbReference type="ChEBI" id="CHEBI:30013"/>
        <dbReference type="ChEBI" id="CHEBI:30616"/>
        <dbReference type="ChEBI" id="CHEBI:61977"/>
        <dbReference type="ChEBI" id="CHEBI:456216"/>
        <dbReference type="EC" id="2.7.11.1"/>
    </reaction>
</comment>
<feature type="compositionally biased region" description="Acidic residues" evidence="17">
    <location>
        <begin position="511"/>
        <end position="523"/>
    </location>
</feature>
<feature type="coiled-coil region" evidence="16">
    <location>
        <begin position="312"/>
        <end position="346"/>
    </location>
</feature>
<dbReference type="EMBL" id="KV407462">
    <property type="protein sequence ID" value="KZF20865.1"/>
    <property type="molecule type" value="Genomic_DNA"/>
</dbReference>
<dbReference type="GO" id="GO:0005634">
    <property type="term" value="C:nucleus"/>
    <property type="evidence" value="ECO:0007669"/>
    <property type="project" value="UniProtKB-SubCell"/>
</dbReference>
<dbReference type="GO" id="GO:0007059">
    <property type="term" value="P:chromosome segregation"/>
    <property type="evidence" value="ECO:0007669"/>
    <property type="project" value="TreeGrafter"/>
</dbReference>
<dbReference type="EC" id="2.7.11.1" evidence="3"/>
<evidence type="ECO:0000313" key="20">
    <source>
        <dbReference type="Proteomes" id="UP000076632"/>
    </source>
</evidence>
<dbReference type="InterPro" id="IPR011009">
    <property type="entry name" value="Kinase-like_dom_sf"/>
</dbReference>
<dbReference type="PROSITE" id="PS00108">
    <property type="entry name" value="PROTEIN_KINASE_ST"/>
    <property type="match status" value="1"/>
</dbReference>
<protein>
    <recommendedName>
        <fullName evidence="3">non-specific serine/threonine protein kinase</fullName>
        <ecNumber evidence="3">2.7.11.1</ecNumber>
    </recommendedName>
</protein>
<dbReference type="GO" id="GO:0051301">
    <property type="term" value="P:cell division"/>
    <property type="evidence" value="ECO:0007669"/>
    <property type="project" value="UniProtKB-KW"/>
</dbReference>
<keyword evidence="8" id="KW-0547">Nucleotide-binding</keyword>
<proteinExistence type="inferred from homology"/>
<accession>A0A165FDW5</accession>
<dbReference type="RefSeq" id="XP_018186420.1">
    <property type="nucleotide sequence ID" value="XM_018335374.1"/>
</dbReference>
<feature type="domain" description="Protein kinase" evidence="18">
    <location>
        <begin position="7"/>
        <end position="292"/>
    </location>
</feature>
<dbReference type="Gene3D" id="1.10.510.10">
    <property type="entry name" value="Transferase(Phosphotransferase) domain 1"/>
    <property type="match status" value="1"/>
</dbReference>
<dbReference type="Gene3D" id="3.30.200.20">
    <property type="entry name" value="Phosphorylase Kinase, domain 1"/>
    <property type="match status" value="1"/>
</dbReference>
<evidence type="ECO:0000256" key="1">
    <source>
        <dbReference type="ARBA" id="ARBA00004123"/>
    </source>
</evidence>
<dbReference type="OMA" id="AYFERDH"/>
<comment type="similarity">
    <text evidence="2">Belongs to the protein kinase superfamily. CAMK Ser/Thr protein kinase family.</text>
</comment>
<evidence type="ECO:0000256" key="3">
    <source>
        <dbReference type="ARBA" id="ARBA00012513"/>
    </source>
</evidence>
<dbReference type="SMART" id="SM00220">
    <property type="entry name" value="S_TKc"/>
    <property type="match status" value="1"/>
</dbReference>
<evidence type="ECO:0000256" key="11">
    <source>
        <dbReference type="ARBA" id="ARBA00022840"/>
    </source>
</evidence>
<dbReference type="InParanoid" id="A0A165FDW5"/>
<dbReference type="FunFam" id="1.10.510.10:FF:000697">
    <property type="entry name" value="G2-specific protein kinase nimA"/>
    <property type="match status" value="1"/>
</dbReference>
<keyword evidence="13" id="KW-0131">Cell cycle</keyword>
<dbReference type="InterPro" id="IPR008271">
    <property type="entry name" value="Ser/Thr_kinase_AS"/>
</dbReference>
<feature type="region of interest" description="Disordered" evidence="17">
    <location>
        <begin position="434"/>
        <end position="458"/>
    </location>
</feature>
<dbReference type="PANTHER" id="PTHR43671:SF13">
    <property type="entry name" value="SERINE_THREONINE-PROTEIN KINASE NEK2"/>
    <property type="match status" value="1"/>
</dbReference>
<keyword evidence="16" id="KW-0175">Coiled coil</keyword>
<dbReference type="SUPFAM" id="SSF56112">
    <property type="entry name" value="Protein kinase-like (PK-like)"/>
    <property type="match status" value="1"/>
</dbReference>
<dbReference type="InterPro" id="IPR050660">
    <property type="entry name" value="NEK_Ser/Thr_kinase"/>
</dbReference>
<evidence type="ECO:0000256" key="10">
    <source>
        <dbReference type="ARBA" id="ARBA00022777"/>
    </source>
</evidence>
<comment type="subcellular location">
    <subcellularLocation>
        <location evidence="1">Nucleus</location>
    </subcellularLocation>
</comment>
<keyword evidence="20" id="KW-1185">Reference proteome</keyword>
<dbReference type="InterPro" id="IPR000719">
    <property type="entry name" value="Prot_kinase_dom"/>
</dbReference>
<evidence type="ECO:0000256" key="17">
    <source>
        <dbReference type="SAM" id="MobiDB-lite"/>
    </source>
</evidence>
<dbReference type="Pfam" id="PF00069">
    <property type="entry name" value="Pkinase"/>
    <property type="match status" value="2"/>
</dbReference>
<keyword evidence="5" id="KW-0597">Phosphoprotein</keyword>
<dbReference type="AlphaFoldDB" id="A0A165FDW5"/>
<reference evidence="19 20" key="1">
    <citation type="journal article" date="2016" name="Fungal Biol.">
        <title>The genome of Xylona heveae provides a window into fungal endophytism.</title>
        <authorList>
            <person name="Gazis R."/>
            <person name="Kuo A."/>
            <person name="Riley R."/>
            <person name="LaButti K."/>
            <person name="Lipzen A."/>
            <person name="Lin J."/>
            <person name="Amirebrahimi M."/>
            <person name="Hesse C.N."/>
            <person name="Spatafora J.W."/>
            <person name="Henrissat B."/>
            <person name="Hainaut M."/>
            <person name="Grigoriev I.V."/>
            <person name="Hibbett D.S."/>
        </authorList>
    </citation>
    <scope>NUCLEOTIDE SEQUENCE [LARGE SCALE GENOMIC DNA]</scope>
    <source>
        <strain evidence="19 20">TC161</strain>
    </source>
</reference>
<evidence type="ECO:0000256" key="7">
    <source>
        <dbReference type="ARBA" id="ARBA00022679"/>
    </source>
</evidence>
<dbReference type="FunFam" id="3.30.200.20:FF:000525">
    <property type="entry name" value="Serine/threonine-protein kinase KIN3"/>
    <property type="match status" value="1"/>
</dbReference>
<keyword evidence="10 19" id="KW-0418">Kinase</keyword>
<dbReference type="PANTHER" id="PTHR43671">
    <property type="entry name" value="SERINE/THREONINE-PROTEIN KINASE NEK"/>
    <property type="match status" value="1"/>
</dbReference>
<comment type="catalytic activity">
    <reaction evidence="15">
        <text>L-seryl-[protein] + ATP = O-phospho-L-seryl-[protein] + ADP + H(+)</text>
        <dbReference type="Rhea" id="RHEA:17989"/>
        <dbReference type="Rhea" id="RHEA-COMP:9863"/>
        <dbReference type="Rhea" id="RHEA-COMP:11604"/>
        <dbReference type="ChEBI" id="CHEBI:15378"/>
        <dbReference type="ChEBI" id="CHEBI:29999"/>
        <dbReference type="ChEBI" id="CHEBI:30616"/>
        <dbReference type="ChEBI" id="CHEBI:83421"/>
        <dbReference type="ChEBI" id="CHEBI:456216"/>
        <dbReference type="EC" id="2.7.11.1"/>
    </reaction>
</comment>
<keyword evidence="12" id="KW-0539">Nucleus</keyword>
<evidence type="ECO:0000256" key="12">
    <source>
        <dbReference type="ARBA" id="ARBA00023242"/>
    </source>
</evidence>
<evidence type="ECO:0000256" key="16">
    <source>
        <dbReference type="SAM" id="Coils"/>
    </source>
</evidence>
<dbReference type="CDD" id="cd08217">
    <property type="entry name" value="STKc_Nek2"/>
    <property type="match status" value="1"/>
</dbReference>
<keyword evidence="9" id="KW-0498">Mitosis</keyword>
<sequence>MGDSDQYEILEKIGHGSFGIIRKVKRKTDGYVLCRKEISYTRMSQKEREQLHAEFSILSSLRHPNIVAYYHREHLKSSQDLHLYMEYCGNGDLGRVIKTLKANNQFAEEPFVWSIFTQLVTALYRCHYGIDPPEVAKNVLGPSSSKPTALKSKAGQIMILHRDLKPENVFLGENNSVKLGDFGLSKILASHDFASTYVGTPFYMSPEICAAERYTLHSDLWSLGCIIYELCAREPPFNAKTHFDLVQKIKIGKIESLPPIYSKELQSVIRDCLQVNPLRRPDTWQLLDLPMVKIIRKEREIVDLGKILKTKEESAGQKLKEAEDRVARLQQDQDQFKADIEASLRREWEVRARLEIDRQVQLELERLRKAFGQEVSERVESELSARLQAMTQTSNDATNTAAEVLPESIPQSSVSTNSDVDFPSMTDLSELSLESPNASKSDANKKSNSRTPFSRSRTMFVGSPADVAMADPSPISIASLSLSPRRTTGNGKGRNIFAAAAEKKWEPMTYSDDEDDDDEDDEVPALNSPVAHKSQGRNDPFKVPSSGASRPAMLRQKTAPMRNIGAPQPSLFAKTLSDSPSRQSVYGGEKSIPLSPSRRQTKISAPTGAGRVNGSGSPISHRVQQGKLKSGIPSAVGSKPSGHGGEEMRKAAMHRNMGGRTLVELAQARAGGRSAEEAIANGEKKANRPTTLSGPGLDVKYATKMADKDKEVAVWDPERDDMPSPFLKRGVRQSAFGAAALRKA</sequence>
<evidence type="ECO:0000256" key="6">
    <source>
        <dbReference type="ARBA" id="ARBA00022618"/>
    </source>
</evidence>
<dbReference type="STRING" id="1328760.A0A165FDW5"/>
<feature type="region of interest" description="Disordered" evidence="17">
    <location>
        <begin position="674"/>
        <end position="697"/>
    </location>
</feature>
<dbReference type="GO" id="GO:0044732">
    <property type="term" value="C:mitotic spindle pole body"/>
    <property type="evidence" value="ECO:0007669"/>
    <property type="project" value="TreeGrafter"/>
</dbReference>
<name>A0A165FDW5_XYLHT</name>
<dbReference type="GeneID" id="28900511"/>
<keyword evidence="6" id="KW-0132">Cell division</keyword>
<evidence type="ECO:0000256" key="14">
    <source>
        <dbReference type="ARBA" id="ARBA00047899"/>
    </source>
</evidence>
<dbReference type="GO" id="GO:0005524">
    <property type="term" value="F:ATP binding"/>
    <property type="evidence" value="ECO:0007669"/>
    <property type="project" value="UniProtKB-KW"/>
</dbReference>
<feature type="region of interest" description="Disordered" evidence="17">
    <location>
        <begin position="506"/>
        <end position="649"/>
    </location>
</feature>
<organism evidence="19 20">
    <name type="scientific">Xylona heveae (strain CBS 132557 / TC161)</name>
    <dbReference type="NCBI Taxonomy" id="1328760"/>
    <lineage>
        <taxon>Eukaryota</taxon>
        <taxon>Fungi</taxon>
        <taxon>Dikarya</taxon>
        <taxon>Ascomycota</taxon>
        <taxon>Pezizomycotina</taxon>
        <taxon>Xylonomycetes</taxon>
        <taxon>Xylonales</taxon>
        <taxon>Xylonaceae</taxon>
        <taxon>Xylona</taxon>
    </lineage>
</organism>
<evidence type="ECO:0000256" key="4">
    <source>
        <dbReference type="ARBA" id="ARBA00022527"/>
    </source>
</evidence>
<dbReference type="OrthoDB" id="10250725at2759"/>
<keyword evidence="11" id="KW-0067">ATP-binding</keyword>
<gene>
    <name evidence="19" type="ORF">L228DRAFT_270135</name>
</gene>
<evidence type="ECO:0000256" key="15">
    <source>
        <dbReference type="ARBA" id="ARBA00048679"/>
    </source>
</evidence>
<evidence type="ECO:0000259" key="18">
    <source>
        <dbReference type="PROSITE" id="PS50011"/>
    </source>
</evidence>
<evidence type="ECO:0000256" key="5">
    <source>
        <dbReference type="ARBA" id="ARBA00022553"/>
    </source>
</evidence>
<evidence type="ECO:0000256" key="8">
    <source>
        <dbReference type="ARBA" id="ARBA00022741"/>
    </source>
</evidence>
<evidence type="ECO:0000256" key="9">
    <source>
        <dbReference type="ARBA" id="ARBA00022776"/>
    </source>
</evidence>
<dbReference type="PROSITE" id="PS50011">
    <property type="entry name" value="PROTEIN_KINASE_DOM"/>
    <property type="match status" value="1"/>
</dbReference>